<keyword evidence="3 9" id="KW-0547">Nucleotide-binding</keyword>
<organism evidence="12 13">
    <name type="scientific">Candidatus Ryanbacteria bacterium CG10_big_fil_rev_8_21_14_0_10_43_42</name>
    <dbReference type="NCBI Taxonomy" id="1974864"/>
    <lineage>
        <taxon>Bacteria</taxon>
        <taxon>Candidatus Ryaniibacteriota</taxon>
    </lineage>
</organism>
<dbReference type="Gene3D" id="3.20.70.20">
    <property type="match status" value="1"/>
</dbReference>
<feature type="domain" description="ATP-cone" evidence="11">
    <location>
        <begin position="116"/>
        <end position="206"/>
    </location>
</feature>
<dbReference type="InterPro" id="IPR013346">
    <property type="entry name" value="NrdE_NrdA_C"/>
</dbReference>
<dbReference type="SUPFAM" id="SSF51998">
    <property type="entry name" value="PFL-like glycyl radical enzymes"/>
    <property type="match status" value="1"/>
</dbReference>
<keyword evidence="4 9" id="KW-0067">ATP-binding</keyword>
<dbReference type="EC" id="1.17.4.1" evidence="10"/>
<protein>
    <recommendedName>
        <fullName evidence="10">Ribonucleoside-diphosphate reductase</fullName>
        <ecNumber evidence="10">1.17.4.1</ecNumber>
    </recommendedName>
</protein>
<dbReference type="SUPFAM" id="SSF48168">
    <property type="entry name" value="R1 subunit of ribonucleotide reductase, N-terminal domain"/>
    <property type="match status" value="1"/>
</dbReference>
<dbReference type="EMBL" id="PFEF01000003">
    <property type="protein sequence ID" value="PJE64833.1"/>
    <property type="molecule type" value="Genomic_DNA"/>
</dbReference>
<keyword evidence="2" id="KW-0021">Allosteric enzyme</keyword>
<dbReference type="PROSITE" id="PS51161">
    <property type="entry name" value="ATP_CONE"/>
    <property type="match status" value="2"/>
</dbReference>
<evidence type="ECO:0000256" key="2">
    <source>
        <dbReference type="ARBA" id="ARBA00022533"/>
    </source>
</evidence>
<dbReference type="GO" id="GO:0005971">
    <property type="term" value="C:ribonucleoside-diphosphate reductase complex"/>
    <property type="evidence" value="ECO:0007669"/>
    <property type="project" value="TreeGrafter"/>
</dbReference>
<dbReference type="PROSITE" id="PS00089">
    <property type="entry name" value="RIBORED_LARGE"/>
    <property type="match status" value="1"/>
</dbReference>
<dbReference type="CDD" id="cd01679">
    <property type="entry name" value="RNR_I"/>
    <property type="match status" value="1"/>
</dbReference>
<comment type="caution">
    <text evidence="12">The sequence shown here is derived from an EMBL/GenBank/DDBJ whole genome shotgun (WGS) entry which is preliminary data.</text>
</comment>
<dbReference type="Pfam" id="PF00317">
    <property type="entry name" value="Ribonuc_red_lgN"/>
    <property type="match status" value="1"/>
</dbReference>
<dbReference type="NCBIfam" id="TIGR02506">
    <property type="entry name" value="NrdE_NrdA"/>
    <property type="match status" value="1"/>
</dbReference>
<evidence type="ECO:0000256" key="5">
    <source>
        <dbReference type="ARBA" id="ARBA00023002"/>
    </source>
</evidence>
<dbReference type="Pfam" id="PF02867">
    <property type="entry name" value="Ribonuc_red_lgC"/>
    <property type="match status" value="1"/>
</dbReference>
<dbReference type="FunFam" id="3.20.70.20:FF:000009">
    <property type="entry name" value="Ribonucleoside-diphosphate reductase"/>
    <property type="match status" value="1"/>
</dbReference>
<evidence type="ECO:0000256" key="9">
    <source>
        <dbReference type="PROSITE-ProRule" id="PRU00492"/>
    </source>
</evidence>
<comment type="function">
    <text evidence="7 10">Provides the precursors necessary for DNA synthesis. Catalyzes the biosynthesis of deoxyribonucleotides from the corresponding ribonucleotides.</text>
</comment>
<dbReference type="GO" id="GO:0009263">
    <property type="term" value="P:deoxyribonucleotide biosynthetic process"/>
    <property type="evidence" value="ECO:0007669"/>
    <property type="project" value="UniProtKB-KW"/>
</dbReference>
<evidence type="ECO:0000313" key="12">
    <source>
        <dbReference type="EMBL" id="PJE64833.1"/>
    </source>
</evidence>
<comment type="catalytic activity">
    <reaction evidence="8 10">
        <text>a 2'-deoxyribonucleoside 5'-diphosphate + [thioredoxin]-disulfide + H2O = a ribonucleoside 5'-diphosphate + [thioredoxin]-dithiol</text>
        <dbReference type="Rhea" id="RHEA:23252"/>
        <dbReference type="Rhea" id="RHEA-COMP:10698"/>
        <dbReference type="Rhea" id="RHEA-COMP:10700"/>
        <dbReference type="ChEBI" id="CHEBI:15377"/>
        <dbReference type="ChEBI" id="CHEBI:29950"/>
        <dbReference type="ChEBI" id="CHEBI:50058"/>
        <dbReference type="ChEBI" id="CHEBI:57930"/>
        <dbReference type="ChEBI" id="CHEBI:73316"/>
        <dbReference type="EC" id="1.17.4.1"/>
    </reaction>
</comment>
<sequence length="986" mass="112061">MEKLQKIKKRTGEVVDFDQHKITLAIQNAFFATKGTIDEDRLRSITHQVISELEFIFSEKESIPSVEEVQDVVERKIMGEGFFDVAKSYIIYRYDHAKERAEKKKEVLKRIEEHQLNVVKRSGAVEPFSIEKIRRSLAYAAKGYEDVVDVEGLAAQCQNEVYDNMPIAEVALTLVMVTRSFIEIDPAYAKVASRLFLNKLYKDVIGADVRYADIGDQYRSTFRRNIQKGVDIGKFDKRMLDFDMDALSRALRPERDDLLVYLGVQRLSDQYFTKNAETKEMLEIPQIFWMRVAMGLAMGEQEKDMWAQKFYDVLSTLRFVPSSPTLYHAGMTRAQLSSCFLSTVGDDLNEIFKSYGDSANLLKWAGGMGMDWTPVRATGALVKATGVESQGVVPFLKIMNDVTISINRSGRKRGATCVYLETWHYEIENFLELRKNTGDERRRTHDINTANWIPDLFMKRVREDGGWTLFSPNETPDLHELYGKKFEEKYAQYERLADEGKIQLWKRIKARDLWKKMLVMLFETGHPWVTFKDPSNIRSPQDHVGVVHNSNLCTEITLNNSADETAVCNLGWINFARHVTNGSFDEAKAAETTRIGMRMLDNVIDANYYPTKETEKSNMRHRPVGLGMGGFHDALYQMNVAFDSEAAVQFADESMEIVAYHAYLTSSELARERGSYETFKGSKWDRGILPQDTLDILESERGEKIPVSRRSKLDWTPVRESIKAYGMRNSNCLAVAPTASTSNVVGAIPSIEPIYKNIYVKSNMSGDFTIVNEYLVEDLKKLGLWSKEMLGKIKFADGNIEHIPGIPEHIKEKYKEVFQINPRWLIRAAAHRGKWIDQSQSLNIFFMGSSGRQLSDIYHYAWEMGLKTTYYLRTLAASQVEKSTISTSEFGTTHTRKKESPAIVSVESVTVSTSVTPLTEGNRHIITEEKSAKESAVPHIATADYALPHGLGEKERSSSAINIGDSAPEPYVPVCKIDDPSCESCQ</sequence>
<dbReference type="NCBIfam" id="NF005544">
    <property type="entry name" value="PRK07207.1"/>
    <property type="match status" value="1"/>
</dbReference>
<dbReference type="InterPro" id="IPR008926">
    <property type="entry name" value="RNR_R1-su_N"/>
</dbReference>
<dbReference type="InterPro" id="IPR039718">
    <property type="entry name" value="Rrm1"/>
</dbReference>
<evidence type="ECO:0000259" key="11">
    <source>
        <dbReference type="PROSITE" id="PS51161"/>
    </source>
</evidence>
<dbReference type="UniPathway" id="UPA00326"/>
<dbReference type="Proteomes" id="UP000229098">
    <property type="component" value="Unassembled WGS sequence"/>
</dbReference>
<evidence type="ECO:0000256" key="1">
    <source>
        <dbReference type="ARBA" id="ARBA00010406"/>
    </source>
</evidence>
<gene>
    <name evidence="12" type="ORF">COU90_01045</name>
</gene>
<dbReference type="InterPro" id="IPR005144">
    <property type="entry name" value="ATP-cone_dom"/>
</dbReference>
<dbReference type="Pfam" id="PF03477">
    <property type="entry name" value="ATP-cone"/>
    <property type="match status" value="2"/>
</dbReference>
<evidence type="ECO:0000256" key="6">
    <source>
        <dbReference type="ARBA" id="ARBA00023116"/>
    </source>
</evidence>
<dbReference type="PRINTS" id="PR01183">
    <property type="entry name" value="RIBORDTASEM1"/>
</dbReference>
<dbReference type="PANTHER" id="PTHR11573">
    <property type="entry name" value="RIBONUCLEOSIDE-DIPHOSPHATE REDUCTASE LARGE CHAIN"/>
    <property type="match status" value="1"/>
</dbReference>
<evidence type="ECO:0000256" key="7">
    <source>
        <dbReference type="ARBA" id="ARBA00024942"/>
    </source>
</evidence>
<dbReference type="AlphaFoldDB" id="A0A2M8KY58"/>
<evidence type="ECO:0000256" key="8">
    <source>
        <dbReference type="ARBA" id="ARBA00047754"/>
    </source>
</evidence>
<feature type="domain" description="ATP-cone" evidence="11">
    <location>
        <begin position="5"/>
        <end position="100"/>
    </location>
</feature>
<evidence type="ECO:0000256" key="4">
    <source>
        <dbReference type="ARBA" id="ARBA00022840"/>
    </source>
</evidence>
<dbReference type="PANTHER" id="PTHR11573:SF6">
    <property type="entry name" value="RIBONUCLEOSIDE-DIPHOSPHATE REDUCTASE LARGE SUBUNIT"/>
    <property type="match status" value="1"/>
</dbReference>
<name>A0A2M8KY58_9BACT</name>
<accession>A0A2M8KY58</accession>
<dbReference type="InterPro" id="IPR013509">
    <property type="entry name" value="RNR_lsu_N"/>
</dbReference>
<dbReference type="InterPro" id="IPR000788">
    <property type="entry name" value="RNR_lg_C"/>
</dbReference>
<comment type="similarity">
    <text evidence="1 10">Belongs to the ribonucleoside diphosphate reductase large chain family.</text>
</comment>
<evidence type="ECO:0000313" key="13">
    <source>
        <dbReference type="Proteomes" id="UP000229098"/>
    </source>
</evidence>
<dbReference type="GO" id="GO:0005524">
    <property type="term" value="F:ATP binding"/>
    <property type="evidence" value="ECO:0007669"/>
    <property type="project" value="UniProtKB-UniRule"/>
</dbReference>
<dbReference type="GO" id="GO:0004748">
    <property type="term" value="F:ribonucleoside-diphosphate reductase activity, thioredoxin disulfide as acceptor"/>
    <property type="evidence" value="ECO:0007669"/>
    <property type="project" value="UniProtKB-EC"/>
</dbReference>
<reference evidence="13" key="1">
    <citation type="submission" date="2017-09" db="EMBL/GenBank/DDBJ databases">
        <title>Depth-based differentiation of microbial function through sediment-hosted aquifers and enrichment of novel symbionts in the deep terrestrial subsurface.</title>
        <authorList>
            <person name="Probst A.J."/>
            <person name="Ladd B."/>
            <person name="Jarett J.K."/>
            <person name="Geller-Mcgrath D.E."/>
            <person name="Sieber C.M.K."/>
            <person name="Emerson J.B."/>
            <person name="Anantharaman K."/>
            <person name="Thomas B.C."/>
            <person name="Malmstrom R."/>
            <person name="Stieglmeier M."/>
            <person name="Klingl A."/>
            <person name="Woyke T."/>
            <person name="Ryan C.M."/>
            <person name="Banfield J.F."/>
        </authorList>
    </citation>
    <scope>NUCLEOTIDE SEQUENCE [LARGE SCALE GENOMIC DNA]</scope>
</reference>
<evidence type="ECO:0000256" key="3">
    <source>
        <dbReference type="ARBA" id="ARBA00022741"/>
    </source>
</evidence>
<keyword evidence="6 10" id="KW-0215">Deoxyribonucleotide synthesis</keyword>
<proteinExistence type="inferred from homology"/>
<evidence type="ECO:0000256" key="10">
    <source>
        <dbReference type="RuleBase" id="RU003410"/>
    </source>
</evidence>
<keyword evidence="5 10" id="KW-0560">Oxidoreductase</keyword>